<name>A0AAU9Z619_PHORO</name>
<feature type="transmembrane region" description="Helical" evidence="9">
    <location>
        <begin position="722"/>
        <end position="743"/>
    </location>
</feature>
<dbReference type="SMART" id="SM00608">
    <property type="entry name" value="ACR"/>
    <property type="match status" value="1"/>
</dbReference>
<dbReference type="Pfam" id="PF01421">
    <property type="entry name" value="Reprolysin"/>
    <property type="match status" value="1"/>
</dbReference>
<dbReference type="GO" id="GO:0008584">
    <property type="term" value="P:male gonad development"/>
    <property type="evidence" value="ECO:0007669"/>
    <property type="project" value="TreeGrafter"/>
</dbReference>
<keyword evidence="8" id="KW-0862">Zinc</keyword>
<dbReference type="Gene3D" id="4.10.70.10">
    <property type="entry name" value="Disintegrin domain"/>
    <property type="match status" value="1"/>
</dbReference>
<dbReference type="GO" id="GO:0004222">
    <property type="term" value="F:metalloendopeptidase activity"/>
    <property type="evidence" value="ECO:0007669"/>
    <property type="project" value="InterPro"/>
</dbReference>
<evidence type="ECO:0000313" key="14">
    <source>
        <dbReference type="Proteomes" id="UP001152836"/>
    </source>
</evidence>
<keyword evidence="2 9" id="KW-0812">Transmembrane</keyword>
<feature type="disulfide bond" evidence="7">
    <location>
        <begin position="688"/>
        <end position="697"/>
    </location>
</feature>
<gene>
    <name evidence="13" type="primary">LOC100910977</name>
    <name evidence="13" type="ORF">PHOROB_LOCUS5142</name>
</gene>
<dbReference type="InterPro" id="IPR036436">
    <property type="entry name" value="Disintegrin_dom_sf"/>
</dbReference>
<evidence type="ECO:0000256" key="9">
    <source>
        <dbReference type="SAM" id="Phobius"/>
    </source>
</evidence>
<feature type="domain" description="Peptidase M12B" evidence="12">
    <location>
        <begin position="243"/>
        <end position="419"/>
    </location>
</feature>
<dbReference type="Pfam" id="PF08516">
    <property type="entry name" value="ADAM_CR"/>
    <property type="match status" value="1"/>
</dbReference>
<keyword evidence="14" id="KW-1185">Reference proteome</keyword>
<organism evidence="13 14">
    <name type="scientific">Phodopus roborovskii</name>
    <name type="common">Roborovski's desert hamster</name>
    <name type="synonym">Cricetulus roborovskii</name>
    <dbReference type="NCBI Taxonomy" id="109678"/>
    <lineage>
        <taxon>Eukaryota</taxon>
        <taxon>Metazoa</taxon>
        <taxon>Chordata</taxon>
        <taxon>Craniata</taxon>
        <taxon>Vertebrata</taxon>
        <taxon>Euteleostomi</taxon>
        <taxon>Mammalia</taxon>
        <taxon>Eutheria</taxon>
        <taxon>Euarchontoglires</taxon>
        <taxon>Glires</taxon>
        <taxon>Rodentia</taxon>
        <taxon>Myomorpha</taxon>
        <taxon>Muroidea</taxon>
        <taxon>Cricetidae</taxon>
        <taxon>Cricetinae</taxon>
        <taxon>Phodopus</taxon>
    </lineage>
</organism>
<dbReference type="SMART" id="SM00050">
    <property type="entry name" value="DISIN"/>
    <property type="match status" value="1"/>
</dbReference>
<dbReference type="Proteomes" id="UP001152836">
    <property type="component" value="Unassembled WGS sequence"/>
</dbReference>
<dbReference type="PROSITE" id="PS00427">
    <property type="entry name" value="DISINTEGRIN_1"/>
    <property type="match status" value="1"/>
</dbReference>
<evidence type="ECO:0000256" key="2">
    <source>
        <dbReference type="ARBA" id="ARBA00022692"/>
    </source>
</evidence>
<dbReference type="InterPro" id="IPR018358">
    <property type="entry name" value="Disintegrin_CS"/>
</dbReference>
<dbReference type="Gene3D" id="3.40.390.10">
    <property type="entry name" value="Collagenase (Catalytic Domain)"/>
    <property type="match status" value="1"/>
</dbReference>
<evidence type="ECO:0000259" key="12">
    <source>
        <dbReference type="PROSITE" id="PS50215"/>
    </source>
</evidence>
<dbReference type="EMBL" id="CALSGD010001393">
    <property type="protein sequence ID" value="CAH6787233.1"/>
    <property type="molecule type" value="Genomic_DNA"/>
</dbReference>
<sequence>MQAYCSNVSTRQEDRSLSKYCIQPRQEAPSFIVLWDMVVMGEAGVHTRISHLHLWLEMVIILSTWPLTGHAQNTSLPEVVIPLQVTSNRTMRAMGWLTYSLYFGGQRHVLYMKAKKFFMSRHLSVFTYTDQGALQKDQPFVQKDCYYHGYMDGDPDSVVALTTCFGGIQGTLQINGTVYEIKPKNLSSTFEHLVHKIDSEETQLLPMRCALTEEEIARQRKLQRNDNTTLMQSSYEGWWTHKRFLNLALVVDHERIRYLNSNLSHVLLETLIIVHVINEIYRPLDVDVVLFGVEMWNTGNQVKVTDIEDLLDNFCFWKSISLNNRIQNDITHLFVKHNFGVYLGLAYLGTVCMPFLNCGVDSLVGRNLVYFGHITAHEMGHNLGMKHDEPTCTCGKKDCLMAETDRGDRKFSNCSYAAFWTTYVTASCLQKVKKPVGKYRLKFCGNGVVDDREQCDCGSSKMCTNDPCCRKDCTLKDGAACAFGLCCKDCQIMPSGTVCREPDNECDLPEWCDGHSHECPNDVYLLHGSSCKDGGYCYEKRCNKRDEQCQQIFGKEARSAVHRCYREINTQGDRFGNCGIFSRTYLRCNDSDILCGRVQCENVKSVPTLEGHSTVHWTHFNGVTCWGTDYHLGMTIPDIGRVKDGTDCGPEHVCIDRKCVNKSIWVSDCSPETCNMKGVCNNLHHCHCNPGWDPPFCLTHGFGGSIDSGPWPKKENSHLKSIMGISTSVFFIICLTFLLKLFWDSFVTFLKRDDKSNDSPSEDEELPSDVST</sequence>
<comment type="caution">
    <text evidence="7">Lacks conserved residue(s) required for the propagation of feature annotation.</text>
</comment>
<keyword evidence="8" id="KW-0479">Metal-binding</keyword>
<feature type="disulfide bond" evidence="6">
    <location>
        <begin position="499"/>
        <end position="519"/>
    </location>
</feature>
<evidence type="ECO:0000313" key="13">
    <source>
        <dbReference type="EMBL" id="CAH6787233.1"/>
    </source>
</evidence>
<accession>A0AAU9Z619</accession>
<feature type="active site" evidence="8">
    <location>
        <position position="378"/>
    </location>
</feature>
<dbReference type="FunFam" id="3.40.390.10:FF:000002">
    <property type="entry name" value="Disintegrin and metalloproteinase domain-containing protein 22"/>
    <property type="match status" value="1"/>
</dbReference>
<dbReference type="InterPro" id="IPR001762">
    <property type="entry name" value="Disintegrin_dom"/>
</dbReference>
<dbReference type="Pfam" id="PF01562">
    <property type="entry name" value="Pep_M12B_propep"/>
    <property type="match status" value="1"/>
</dbReference>
<dbReference type="InterPro" id="IPR034027">
    <property type="entry name" value="Reprolysin_adamalysin"/>
</dbReference>
<dbReference type="PROSITE" id="PS50026">
    <property type="entry name" value="EGF_3"/>
    <property type="match status" value="1"/>
</dbReference>
<keyword evidence="5 7" id="KW-1015">Disulfide bond</keyword>
<evidence type="ECO:0000256" key="1">
    <source>
        <dbReference type="ARBA" id="ARBA00004479"/>
    </source>
</evidence>
<feature type="binding site" evidence="8">
    <location>
        <position position="377"/>
    </location>
    <ligand>
        <name>Zn(2+)</name>
        <dbReference type="ChEBI" id="CHEBI:29105"/>
        <note>catalytic</note>
    </ligand>
</feature>
<dbReference type="FunFam" id="4.10.70.10:FF:000001">
    <property type="entry name" value="Disintegrin and metalloproteinase domain-containing protein 22"/>
    <property type="match status" value="1"/>
</dbReference>
<evidence type="ECO:0000256" key="8">
    <source>
        <dbReference type="PROSITE-ProRule" id="PRU00276"/>
    </source>
</evidence>
<evidence type="ECO:0000259" key="11">
    <source>
        <dbReference type="PROSITE" id="PS50214"/>
    </source>
</evidence>
<dbReference type="PANTHER" id="PTHR11905">
    <property type="entry name" value="ADAM A DISINTEGRIN AND METALLOPROTEASE DOMAIN"/>
    <property type="match status" value="1"/>
</dbReference>
<keyword evidence="7" id="KW-0245">EGF-like domain</keyword>
<dbReference type="PANTHER" id="PTHR11905:SF232">
    <property type="entry name" value="DISINTEGRIN AND METALLOPROTEINASE DOMAIN-CONTAINING PROTEIN 20"/>
    <property type="match status" value="1"/>
</dbReference>
<keyword evidence="3 9" id="KW-1133">Transmembrane helix</keyword>
<feature type="binding site" evidence="8">
    <location>
        <position position="387"/>
    </location>
    <ligand>
        <name>Zn(2+)</name>
        <dbReference type="ChEBI" id="CHEBI:29105"/>
        <note>catalytic</note>
    </ligand>
</feature>
<dbReference type="InterPro" id="IPR006586">
    <property type="entry name" value="ADAM_Cys-rich"/>
</dbReference>
<dbReference type="InterPro" id="IPR024079">
    <property type="entry name" value="MetalloPept_cat_dom_sf"/>
</dbReference>
<feature type="domain" description="Disintegrin" evidence="11">
    <location>
        <begin position="441"/>
        <end position="527"/>
    </location>
</feature>
<dbReference type="PROSITE" id="PS01186">
    <property type="entry name" value="EGF_2"/>
    <property type="match status" value="1"/>
</dbReference>
<evidence type="ECO:0000259" key="10">
    <source>
        <dbReference type="PROSITE" id="PS50026"/>
    </source>
</evidence>
<feature type="domain" description="EGF-like" evidence="10">
    <location>
        <begin position="665"/>
        <end position="698"/>
    </location>
</feature>
<dbReference type="InterPro" id="IPR002870">
    <property type="entry name" value="Peptidase_M12B_N"/>
</dbReference>
<dbReference type="InterPro" id="IPR000742">
    <property type="entry name" value="EGF"/>
</dbReference>
<dbReference type="PROSITE" id="PS50215">
    <property type="entry name" value="ADAM_MEPRO"/>
    <property type="match status" value="1"/>
</dbReference>
<dbReference type="Pfam" id="PF00200">
    <property type="entry name" value="Disintegrin"/>
    <property type="match status" value="1"/>
</dbReference>
<dbReference type="SUPFAM" id="SSF55486">
    <property type="entry name" value="Metalloproteases ('zincins'), catalytic domain"/>
    <property type="match status" value="1"/>
</dbReference>
<dbReference type="CDD" id="cd04269">
    <property type="entry name" value="ZnMc_adamalysin_II_like"/>
    <property type="match status" value="1"/>
</dbReference>
<dbReference type="PROSITE" id="PS50214">
    <property type="entry name" value="DISINTEGRIN_2"/>
    <property type="match status" value="1"/>
</dbReference>
<keyword evidence="4 9" id="KW-0472">Membrane</keyword>
<feature type="binding site" evidence="8">
    <location>
        <position position="381"/>
    </location>
    <ligand>
        <name>Zn(2+)</name>
        <dbReference type="ChEBI" id="CHEBI:29105"/>
        <note>catalytic</note>
    </ligand>
</feature>
<feature type="disulfide bond" evidence="8">
    <location>
        <begin position="394"/>
        <end position="399"/>
    </location>
</feature>
<comment type="subcellular location">
    <subcellularLocation>
        <location evidence="1">Membrane</location>
        <topology evidence="1">Single-pass type I membrane protein</topology>
    </subcellularLocation>
</comment>
<dbReference type="GO" id="GO:0046872">
    <property type="term" value="F:metal ion binding"/>
    <property type="evidence" value="ECO:0007669"/>
    <property type="project" value="UniProtKB-KW"/>
</dbReference>
<evidence type="ECO:0000256" key="3">
    <source>
        <dbReference type="ARBA" id="ARBA00022989"/>
    </source>
</evidence>
<evidence type="ECO:0000256" key="5">
    <source>
        <dbReference type="ARBA" id="ARBA00023157"/>
    </source>
</evidence>
<comment type="caution">
    <text evidence="13">The sequence shown here is derived from an EMBL/GenBank/DDBJ whole genome shotgun (WGS) entry which is preliminary data.</text>
</comment>
<dbReference type="SUPFAM" id="SSF57552">
    <property type="entry name" value="Blood coagulation inhibitor (disintegrin)"/>
    <property type="match status" value="1"/>
</dbReference>
<evidence type="ECO:0000256" key="4">
    <source>
        <dbReference type="ARBA" id="ARBA00023136"/>
    </source>
</evidence>
<dbReference type="GO" id="GO:0009897">
    <property type="term" value="C:external side of plasma membrane"/>
    <property type="evidence" value="ECO:0007669"/>
    <property type="project" value="TreeGrafter"/>
</dbReference>
<protein>
    <submittedName>
        <fullName evidence="13">LOC100910977 protein</fullName>
    </submittedName>
</protein>
<evidence type="ECO:0000256" key="7">
    <source>
        <dbReference type="PROSITE-ProRule" id="PRU00076"/>
    </source>
</evidence>
<dbReference type="PRINTS" id="PR00289">
    <property type="entry name" value="DISINTEGRIN"/>
</dbReference>
<dbReference type="AlphaFoldDB" id="A0AAU9Z619"/>
<dbReference type="GO" id="GO:1990913">
    <property type="term" value="C:sperm head plasma membrane"/>
    <property type="evidence" value="ECO:0007669"/>
    <property type="project" value="TreeGrafter"/>
</dbReference>
<reference evidence="13" key="1">
    <citation type="submission" date="2022-06" db="EMBL/GenBank/DDBJ databases">
        <authorList>
            <person name="Andreotti S."/>
            <person name="Wyler E."/>
        </authorList>
    </citation>
    <scope>NUCLEOTIDE SEQUENCE</scope>
</reference>
<evidence type="ECO:0000256" key="6">
    <source>
        <dbReference type="PROSITE-ProRule" id="PRU00068"/>
    </source>
</evidence>
<proteinExistence type="predicted"/>
<dbReference type="InterPro" id="IPR001590">
    <property type="entry name" value="Peptidase_M12B"/>
</dbReference>
<dbReference type="GO" id="GO:0006508">
    <property type="term" value="P:proteolysis"/>
    <property type="evidence" value="ECO:0007669"/>
    <property type="project" value="InterPro"/>
</dbReference>